<feature type="transmembrane region" description="Helical" evidence="1">
    <location>
        <begin position="118"/>
        <end position="137"/>
    </location>
</feature>
<accession>A0A974PDK7</accession>
<gene>
    <name evidence="3" type="ORF">JI735_04270</name>
</gene>
<dbReference type="Proteomes" id="UP000595841">
    <property type="component" value="Chromosome"/>
</dbReference>
<dbReference type="KEGG" id="pson:JI735_04270"/>
<feature type="transmembrane region" description="Helical" evidence="1">
    <location>
        <begin position="190"/>
        <end position="211"/>
    </location>
</feature>
<dbReference type="InterPro" id="IPR025962">
    <property type="entry name" value="SdpI/YhfL"/>
</dbReference>
<evidence type="ECO:0000313" key="3">
    <source>
        <dbReference type="EMBL" id="QQZ61925.1"/>
    </source>
</evidence>
<organism evidence="3 4">
    <name type="scientific">Paenibacillus sonchi</name>
    <dbReference type="NCBI Taxonomy" id="373687"/>
    <lineage>
        <taxon>Bacteria</taxon>
        <taxon>Bacillati</taxon>
        <taxon>Bacillota</taxon>
        <taxon>Bacilli</taxon>
        <taxon>Bacillales</taxon>
        <taxon>Paenibacillaceae</taxon>
        <taxon>Paenibacillus</taxon>
        <taxon>Paenibacillus sonchi group</taxon>
    </lineage>
</organism>
<dbReference type="Pfam" id="PF07853">
    <property type="entry name" value="DUF1648"/>
    <property type="match status" value="1"/>
</dbReference>
<feature type="transmembrane region" description="Helical" evidence="1">
    <location>
        <begin position="92"/>
        <end position="112"/>
    </location>
</feature>
<feature type="transmembrane region" description="Helical" evidence="1">
    <location>
        <begin position="166"/>
        <end position="184"/>
    </location>
</feature>
<feature type="domain" description="DUF1648" evidence="2">
    <location>
        <begin position="16"/>
        <end position="58"/>
    </location>
</feature>
<keyword evidence="1" id="KW-0812">Transmembrane</keyword>
<feature type="transmembrane region" description="Helical" evidence="1">
    <location>
        <begin position="49"/>
        <end position="72"/>
    </location>
</feature>
<reference evidence="3 4" key="1">
    <citation type="submission" date="2021-01" db="EMBL/GenBank/DDBJ databases">
        <title>Whole genome sequence of Paenibacillus sonchi LMG 24727 for comparative genomics.</title>
        <authorList>
            <person name="Lee G."/>
            <person name="Kim M.-J."/>
            <person name="Lim K."/>
            <person name="Shin J.-H."/>
        </authorList>
    </citation>
    <scope>NUCLEOTIDE SEQUENCE [LARGE SCALE GENOMIC DNA]</scope>
    <source>
        <strain evidence="3 4">LMG 24727</strain>
    </source>
</reference>
<dbReference type="Pfam" id="PF13630">
    <property type="entry name" value="SdpI"/>
    <property type="match status" value="1"/>
</dbReference>
<dbReference type="PIRSF" id="PIRSF038959">
    <property type="entry name" value="SdpI"/>
    <property type="match status" value="1"/>
</dbReference>
<keyword evidence="1" id="KW-1133">Transmembrane helix</keyword>
<dbReference type="InterPro" id="IPR012867">
    <property type="entry name" value="DUF1648"/>
</dbReference>
<name>A0A974PDK7_9BACL</name>
<feature type="transmembrane region" description="Helical" evidence="1">
    <location>
        <begin position="12"/>
        <end position="29"/>
    </location>
</feature>
<keyword evidence="1" id="KW-0472">Membrane</keyword>
<dbReference type="GO" id="GO:0009636">
    <property type="term" value="P:response to toxic substance"/>
    <property type="evidence" value="ECO:0007669"/>
    <property type="project" value="TreeGrafter"/>
</dbReference>
<proteinExistence type="predicted"/>
<dbReference type="AlphaFoldDB" id="A0A974PDK7"/>
<dbReference type="InterPro" id="IPR026272">
    <property type="entry name" value="SdpI"/>
</dbReference>
<sequence length="217" mass="24238">MKDFKWKWQDTVIVILGVLSLGYALANYGKLPDQLPAHFDIRGEADRYWSKGSVIALTGFLGLIFPLAMQFIKSVDPKKENYSKFQNAYKMIRLAIAALFDAMLVLTVSYGLNQNIPAGKIAMVAIGLLFIVVGNFMPQIRDNYFTGIRTAWTLASPEVWRKTHRFSGVMWMIGGLLIALGAFLPKSLSISMIIAALVIAIILPFAYSWLISIRSRA</sequence>
<dbReference type="PANTHER" id="PTHR37810:SF5">
    <property type="entry name" value="IMMUNITY PROTEIN SDPI"/>
    <property type="match status" value="1"/>
</dbReference>
<evidence type="ECO:0000313" key="4">
    <source>
        <dbReference type="Proteomes" id="UP000595841"/>
    </source>
</evidence>
<evidence type="ECO:0000256" key="1">
    <source>
        <dbReference type="SAM" id="Phobius"/>
    </source>
</evidence>
<evidence type="ECO:0000259" key="2">
    <source>
        <dbReference type="Pfam" id="PF07853"/>
    </source>
</evidence>
<dbReference type="EMBL" id="CP068595">
    <property type="protein sequence ID" value="QQZ61925.1"/>
    <property type="molecule type" value="Genomic_DNA"/>
</dbReference>
<keyword evidence="4" id="KW-1185">Reference proteome</keyword>
<protein>
    <submittedName>
        <fullName evidence="3">SdpI family protein</fullName>
    </submittedName>
</protein>
<dbReference type="PANTHER" id="PTHR37810">
    <property type="entry name" value="IMMUNITY PROTEIN SDPI"/>
    <property type="match status" value="1"/>
</dbReference>
<dbReference type="RefSeq" id="WP_051051655.1">
    <property type="nucleotide sequence ID" value="NZ_CP068595.1"/>
</dbReference>